<gene>
    <name evidence="2" type="ORF">NCLIV_042080</name>
</gene>
<feature type="compositionally biased region" description="Low complexity" evidence="1">
    <location>
        <begin position="204"/>
        <end position="218"/>
    </location>
</feature>
<protein>
    <submittedName>
        <fullName evidence="2">Uncharacterized protein</fullName>
    </submittedName>
</protein>
<feature type="region of interest" description="Disordered" evidence="1">
    <location>
        <begin position="196"/>
        <end position="225"/>
    </location>
</feature>
<proteinExistence type="predicted"/>
<reference evidence="3" key="1">
    <citation type="journal article" date="2012" name="PLoS Pathog.">
        <title>Comparative genomics of the apicomplexan parasites Toxoplasma gondii and Neospora caninum: Coccidia differing in host range and transmission strategy.</title>
        <authorList>
            <person name="Reid A.J."/>
            <person name="Vermont S.J."/>
            <person name="Cotton J.A."/>
            <person name="Harris D."/>
            <person name="Hill-Cawthorne G.A."/>
            <person name="Konen-Waisman S."/>
            <person name="Latham S.M."/>
            <person name="Mourier T."/>
            <person name="Norton R."/>
            <person name="Quail M.A."/>
            <person name="Sanders M."/>
            <person name="Shanmugam D."/>
            <person name="Sohal A."/>
            <person name="Wasmuth J.D."/>
            <person name="Brunk B."/>
            <person name="Grigg M.E."/>
            <person name="Howard J.C."/>
            <person name="Parkinson J."/>
            <person name="Roos D.S."/>
            <person name="Trees A.J."/>
            <person name="Berriman M."/>
            <person name="Pain A."/>
            <person name="Wastling J.M."/>
        </authorList>
    </citation>
    <scope>NUCLEOTIDE SEQUENCE [LARGE SCALE GENOMIC DNA]</scope>
    <source>
        <strain evidence="3">Liverpool</strain>
    </source>
</reference>
<name>F0VBZ9_NEOCL</name>
<dbReference type="EMBL" id="FR823385">
    <property type="protein sequence ID" value="CBZ51133.1"/>
    <property type="molecule type" value="Genomic_DNA"/>
</dbReference>
<dbReference type="GeneID" id="13440119"/>
<dbReference type="eggNOG" id="ENOG502TMUP">
    <property type="taxonomic scope" value="Eukaryota"/>
</dbReference>
<dbReference type="Proteomes" id="UP000007494">
    <property type="component" value="Chromosome IX"/>
</dbReference>
<dbReference type="VEuPathDB" id="ToxoDB:NCLIV_042080"/>
<dbReference type="OrthoDB" id="10673791at2759"/>
<feature type="compositionally biased region" description="Low complexity" evidence="1">
    <location>
        <begin position="348"/>
        <end position="364"/>
    </location>
</feature>
<feature type="region of interest" description="Disordered" evidence="1">
    <location>
        <begin position="308"/>
        <end position="368"/>
    </location>
</feature>
<dbReference type="InParanoid" id="F0VBZ9"/>
<organism evidence="2 3">
    <name type="scientific">Neospora caninum (strain Liverpool)</name>
    <dbReference type="NCBI Taxonomy" id="572307"/>
    <lineage>
        <taxon>Eukaryota</taxon>
        <taxon>Sar</taxon>
        <taxon>Alveolata</taxon>
        <taxon>Apicomplexa</taxon>
        <taxon>Conoidasida</taxon>
        <taxon>Coccidia</taxon>
        <taxon>Eucoccidiorida</taxon>
        <taxon>Eimeriorina</taxon>
        <taxon>Sarcocystidae</taxon>
        <taxon>Neospora</taxon>
    </lineage>
</organism>
<evidence type="ECO:0000256" key="1">
    <source>
        <dbReference type="SAM" id="MobiDB-lite"/>
    </source>
</evidence>
<keyword evidence="3" id="KW-1185">Reference proteome</keyword>
<feature type="compositionally biased region" description="Basic and acidic residues" evidence="1">
    <location>
        <begin position="337"/>
        <end position="346"/>
    </location>
</feature>
<accession>F0VBZ9</accession>
<evidence type="ECO:0000313" key="2">
    <source>
        <dbReference type="EMBL" id="CBZ51133.1"/>
    </source>
</evidence>
<evidence type="ECO:0000313" key="3">
    <source>
        <dbReference type="Proteomes" id="UP000007494"/>
    </source>
</evidence>
<dbReference type="AlphaFoldDB" id="F0VBZ9"/>
<sequence length="427" mass="45042">MASLGELSWSECCYCGKVAKPADNVHSVECLGEKVIDAVNENSTLKIAGREAASSRVKPEMQTDCGGACDGAVSAAGNCGHPCQQPRKFKAGGPPESVTVQRDWSDLQQLLSALGQYRQRVEQERHVAPPKYEAVAVGSAHTSQTSLAVREPDQGDKQLLLESLRPIMERQLQQFVHEAAACSKALAAQQGSPVADTEAFSGNASSPESPTFSPPSAACRRASTPMQRGGFVDSISVADAHGDGAVAAAQAAATAANRAAEAAAEASRSIAQSARWSSTTDETGGSLVRPEALLLHCGRRGVSELRDTALRPTQLDPPRGENAWLGGGTQRRQLNAEGKRRDKRVLEPSSKSFSFPAAPTASSTQVRPTLPGRTAAVDLLVRGRYPGNRSVGLAKNLRRVEPKAESVLPCHRPERCPDAALALATGD</sequence>
<dbReference type="RefSeq" id="XP_003881166.1">
    <property type="nucleotide sequence ID" value="XM_003881117.1"/>
</dbReference>